<feature type="region of interest" description="Disordered" evidence="6">
    <location>
        <begin position="402"/>
        <end position="421"/>
    </location>
</feature>
<evidence type="ECO:0000256" key="1">
    <source>
        <dbReference type="ARBA" id="ARBA00022723"/>
    </source>
</evidence>
<dbReference type="InterPro" id="IPR019786">
    <property type="entry name" value="Zinc_finger_PHD-type_CS"/>
</dbReference>
<feature type="region of interest" description="Disordered" evidence="6">
    <location>
        <begin position="267"/>
        <end position="310"/>
    </location>
</feature>
<feature type="region of interest" description="Disordered" evidence="6">
    <location>
        <begin position="97"/>
        <end position="118"/>
    </location>
</feature>
<feature type="region of interest" description="Disordered" evidence="6">
    <location>
        <begin position="12"/>
        <end position="32"/>
    </location>
</feature>
<keyword evidence="3" id="KW-0862">Zinc</keyword>
<proteinExistence type="predicted"/>
<evidence type="ECO:0000256" key="6">
    <source>
        <dbReference type="SAM" id="MobiDB-lite"/>
    </source>
</evidence>
<dbReference type="SUPFAM" id="SSF57903">
    <property type="entry name" value="FYVE/PHD zinc finger"/>
    <property type="match status" value="1"/>
</dbReference>
<dbReference type="Gene3D" id="3.30.40.10">
    <property type="entry name" value="Zinc/RING finger domain, C3HC4 (zinc finger)"/>
    <property type="match status" value="1"/>
</dbReference>
<evidence type="ECO:0000256" key="4">
    <source>
        <dbReference type="PROSITE-ProRule" id="PRU00146"/>
    </source>
</evidence>
<keyword evidence="5" id="KW-0175">Coiled coil</keyword>
<dbReference type="InterPro" id="IPR019787">
    <property type="entry name" value="Znf_PHD-finger"/>
</dbReference>
<gene>
    <name evidence="8" type="ORF">PVAG01_10892</name>
</gene>
<accession>A0ABR4P3L3</accession>
<feature type="compositionally biased region" description="Polar residues" evidence="6">
    <location>
        <begin position="356"/>
        <end position="374"/>
    </location>
</feature>
<dbReference type="InterPro" id="IPR013083">
    <property type="entry name" value="Znf_RING/FYVE/PHD"/>
</dbReference>
<keyword evidence="1" id="KW-0479">Metal-binding</keyword>
<organism evidence="8 9">
    <name type="scientific">Phlyctema vagabunda</name>
    <dbReference type="NCBI Taxonomy" id="108571"/>
    <lineage>
        <taxon>Eukaryota</taxon>
        <taxon>Fungi</taxon>
        <taxon>Dikarya</taxon>
        <taxon>Ascomycota</taxon>
        <taxon>Pezizomycotina</taxon>
        <taxon>Leotiomycetes</taxon>
        <taxon>Helotiales</taxon>
        <taxon>Dermateaceae</taxon>
        <taxon>Phlyctema</taxon>
    </lineage>
</organism>
<feature type="compositionally biased region" description="Polar residues" evidence="6">
    <location>
        <begin position="12"/>
        <end position="25"/>
    </location>
</feature>
<evidence type="ECO:0000256" key="5">
    <source>
        <dbReference type="SAM" id="Coils"/>
    </source>
</evidence>
<evidence type="ECO:0000313" key="9">
    <source>
        <dbReference type="Proteomes" id="UP001629113"/>
    </source>
</evidence>
<feature type="compositionally biased region" description="Basic residues" evidence="6">
    <location>
        <begin position="487"/>
        <end position="499"/>
    </location>
</feature>
<evidence type="ECO:0000259" key="7">
    <source>
        <dbReference type="PROSITE" id="PS50016"/>
    </source>
</evidence>
<dbReference type="Pfam" id="PF00628">
    <property type="entry name" value="PHD"/>
    <property type="match status" value="1"/>
</dbReference>
<name>A0ABR4P3L3_9HELO</name>
<feature type="coiled-coil region" evidence="5">
    <location>
        <begin position="223"/>
        <end position="257"/>
    </location>
</feature>
<sequence>MASTSNIIDFAVSQNSSQPLQQRRSTQPERRTSASCRICREKIFDRDSIACTYPNCSNIYHPHCLGVQNAILPEATWVCPDCHHKKTVTRKHAYGQLRSPNMQNEERRTNGVPDTPTSSRQYITDGARDAPLPELPVEGPEEQGFLMTIEEEDEDRRSSVTSDTLAKRAATNPAPSTYIAMPGHKKKLTDALRWELSGILQELDDDGLREADQMIHEYRSRRARDLEEKNERLMEDRTQLAEENRKLKDDLKRLQLRSDSHKRGELSLDRIDSVGRSGNPHGLPSKARSHRIASKSSMSKSSTVNGSMADVNPLSNTDQLSFSSGVQLQGLHRRNSARQATENIHPGAPSRDESLPSLNTESLQSMNTESLPSMNTESLLSEDARDAAEVEELQDELRGLVVTPRQRTNDGRQSRMRPRTDSVLMIRARTSTRAQVPSRKSTRWTKMKQYFRLMRQEKPKAGHEDEGEKEEKKKDKRRSPRTPEKERKRKVISKPRHSTRSPAHSHLFTPTQRRSLLAVPYELPPARTIPDTAQEDPTKKASSDRHRSPRRPSRYGPIVISEQLASPSTDGDNDGELLITPTQVKN</sequence>
<feature type="region of interest" description="Disordered" evidence="6">
    <location>
        <begin position="456"/>
        <end position="586"/>
    </location>
</feature>
<keyword evidence="2 4" id="KW-0863">Zinc-finger</keyword>
<feature type="domain" description="PHD-type" evidence="7">
    <location>
        <begin position="33"/>
        <end position="85"/>
    </location>
</feature>
<dbReference type="PROSITE" id="PS01359">
    <property type="entry name" value="ZF_PHD_1"/>
    <property type="match status" value="1"/>
</dbReference>
<feature type="region of interest" description="Disordered" evidence="6">
    <location>
        <begin position="328"/>
        <end position="374"/>
    </location>
</feature>
<dbReference type="InterPro" id="IPR001965">
    <property type="entry name" value="Znf_PHD"/>
</dbReference>
<evidence type="ECO:0000256" key="2">
    <source>
        <dbReference type="ARBA" id="ARBA00022771"/>
    </source>
</evidence>
<dbReference type="Proteomes" id="UP001629113">
    <property type="component" value="Unassembled WGS sequence"/>
</dbReference>
<feature type="compositionally biased region" description="Basic and acidic residues" evidence="6">
    <location>
        <begin position="536"/>
        <end position="546"/>
    </location>
</feature>
<comment type="caution">
    <text evidence="8">The sequence shown here is derived from an EMBL/GenBank/DDBJ whole genome shotgun (WGS) entry which is preliminary data.</text>
</comment>
<keyword evidence="9" id="KW-1185">Reference proteome</keyword>
<dbReference type="InterPro" id="IPR011011">
    <property type="entry name" value="Znf_FYVE_PHD"/>
</dbReference>
<evidence type="ECO:0000256" key="3">
    <source>
        <dbReference type="ARBA" id="ARBA00022833"/>
    </source>
</evidence>
<protein>
    <recommendedName>
        <fullName evidence="7">PHD-type domain-containing protein</fullName>
    </recommendedName>
</protein>
<dbReference type="PROSITE" id="PS50016">
    <property type="entry name" value="ZF_PHD_2"/>
    <property type="match status" value="1"/>
</dbReference>
<evidence type="ECO:0000313" key="8">
    <source>
        <dbReference type="EMBL" id="KAL3417882.1"/>
    </source>
</evidence>
<reference evidence="8 9" key="1">
    <citation type="submission" date="2024-06" db="EMBL/GenBank/DDBJ databases">
        <title>Complete genome of Phlyctema vagabunda strain 19-DSS-EL-015.</title>
        <authorList>
            <person name="Fiorenzani C."/>
        </authorList>
    </citation>
    <scope>NUCLEOTIDE SEQUENCE [LARGE SCALE GENOMIC DNA]</scope>
    <source>
        <strain evidence="8 9">19-DSS-EL-015</strain>
    </source>
</reference>
<feature type="compositionally biased region" description="Basic and acidic residues" evidence="6">
    <location>
        <begin position="456"/>
        <end position="473"/>
    </location>
</feature>
<dbReference type="EMBL" id="JBFCZG010000010">
    <property type="protein sequence ID" value="KAL3417882.1"/>
    <property type="molecule type" value="Genomic_DNA"/>
</dbReference>
<dbReference type="SMART" id="SM00249">
    <property type="entry name" value="PHD"/>
    <property type="match status" value="1"/>
</dbReference>